<dbReference type="Proteomes" id="UP000030361">
    <property type="component" value="Chromosome"/>
</dbReference>
<dbReference type="RefSeq" id="WP_035165791.1">
    <property type="nucleotide sequence ID" value="NZ_CP018906.1"/>
</dbReference>
<dbReference type="PROSITE" id="PS51168">
    <property type="entry name" value="CHORISMATE_MUT_2"/>
    <property type="match status" value="1"/>
</dbReference>
<evidence type="ECO:0000313" key="4">
    <source>
        <dbReference type="Proteomes" id="UP000030361"/>
    </source>
</evidence>
<dbReference type="AlphaFoldDB" id="A0A1S6QGD7"/>
<protein>
    <submittedName>
        <fullName evidence="3">Chorismate mutase</fullName>
    </submittedName>
</protein>
<dbReference type="SMART" id="SM00830">
    <property type="entry name" value="CM_2"/>
    <property type="match status" value="1"/>
</dbReference>
<evidence type="ECO:0000256" key="1">
    <source>
        <dbReference type="ARBA" id="ARBA00023235"/>
    </source>
</evidence>
<proteinExistence type="predicted"/>
<dbReference type="PANTHER" id="PTHR38041">
    <property type="entry name" value="CHORISMATE MUTASE"/>
    <property type="match status" value="1"/>
</dbReference>
<accession>A0A1S6QGD7</accession>
<dbReference type="NCBIfam" id="TIGR01805">
    <property type="entry name" value="CM_mono_grmpos"/>
    <property type="match status" value="1"/>
</dbReference>
<dbReference type="GO" id="GO:0004106">
    <property type="term" value="F:chorismate mutase activity"/>
    <property type="evidence" value="ECO:0007669"/>
    <property type="project" value="InterPro"/>
</dbReference>
<evidence type="ECO:0000259" key="2">
    <source>
        <dbReference type="PROSITE" id="PS51168"/>
    </source>
</evidence>
<dbReference type="GO" id="GO:0009697">
    <property type="term" value="P:salicylic acid biosynthetic process"/>
    <property type="evidence" value="ECO:0007669"/>
    <property type="project" value="TreeGrafter"/>
</dbReference>
<gene>
    <name evidence="3" type="ORF">PL11_001390</name>
</gene>
<reference evidence="3 4" key="1">
    <citation type="journal article" date="2015" name="Genome Announc.">
        <title>Genome Sequence of Lactobacillus curieae CCTCC M 2011381T, a Novel Producer of Gamma-aminobutyric Acid.</title>
        <authorList>
            <person name="Wang Y."/>
            <person name="Wang Y."/>
            <person name="Lang C."/>
            <person name="Wei D."/>
            <person name="Xu P."/>
            <person name="Xie J."/>
        </authorList>
    </citation>
    <scope>NUCLEOTIDE SEQUENCE [LARGE SCALE GENOMIC DNA]</scope>
    <source>
        <strain evidence="3 4">CCTCC M 2011381</strain>
    </source>
</reference>
<dbReference type="SUPFAM" id="SSF48600">
    <property type="entry name" value="Chorismate mutase II"/>
    <property type="match status" value="1"/>
</dbReference>
<dbReference type="OrthoDB" id="9802281at2"/>
<feature type="domain" description="Chorismate mutase" evidence="2">
    <location>
        <begin position="1"/>
        <end position="88"/>
    </location>
</feature>
<dbReference type="InterPro" id="IPR036979">
    <property type="entry name" value="CM_dom_sf"/>
</dbReference>
<name>A0A1S6QGD7_9LACO</name>
<dbReference type="InterPro" id="IPR051331">
    <property type="entry name" value="Chorismate_mutase-related"/>
</dbReference>
<evidence type="ECO:0000313" key="3">
    <source>
        <dbReference type="EMBL" id="AQW20659.1"/>
    </source>
</evidence>
<dbReference type="KEGG" id="lcu:PL11_001390"/>
<dbReference type="EMBL" id="CP018906">
    <property type="protein sequence ID" value="AQW20659.1"/>
    <property type="molecule type" value="Genomic_DNA"/>
</dbReference>
<dbReference type="PANTHER" id="PTHR38041:SF1">
    <property type="entry name" value="CHORISMATE MUTASE"/>
    <property type="match status" value="1"/>
</dbReference>
<keyword evidence="4" id="KW-1185">Reference proteome</keyword>
<dbReference type="Gene3D" id="1.20.59.10">
    <property type="entry name" value="Chorismate mutase"/>
    <property type="match status" value="1"/>
</dbReference>
<dbReference type="GO" id="GO:0046417">
    <property type="term" value="P:chorismate metabolic process"/>
    <property type="evidence" value="ECO:0007669"/>
    <property type="project" value="InterPro"/>
</dbReference>
<dbReference type="InterPro" id="IPR036263">
    <property type="entry name" value="Chorismate_II_sf"/>
</dbReference>
<sequence>MTDLEQLRWQIDQTDKEIAELLKERFDFTAMIAAVKDRDGIPTLNSQREDVVLTKVTENLRDPQVGKAITEIFKKIMDESKKQQNQLLNRVGEAK</sequence>
<dbReference type="Pfam" id="PF01817">
    <property type="entry name" value="CM_2"/>
    <property type="match status" value="1"/>
</dbReference>
<organism evidence="3 4">
    <name type="scientific">Lentilactobacillus curieae</name>
    <dbReference type="NCBI Taxonomy" id="1138822"/>
    <lineage>
        <taxon>Bacteria</taxon>
        <taxon>Bacillati</taxon>
        <taxon>Bacillota</taxon>
        <taxon>Bacilli</taxon>
        <taxon>Lactobacillales</taxon>
        <taxon>Lactobacillaceae</taxon>
        <taxon>Lentilactobacillus</taxon>
    </lineage>
</organism>
<dbReference type="InterPro" id="IPR002701">
    <property type="entry name" value="CM_II_prokaryot"/>
</dbReference>
<dbReference type="InterPro" id="IPR011279">
    <property type="entry name" value="Chorismate_mutase_GmP"/>
</dbReference>
<keyword evidence="1" id="KW-0413">Isomerase</keyword>
<dbReference type="eggNOG" id="COG1605">
    <property type="taxonomic scope" value="Bacteria"/>
</dbReference>